<evidence type="ECO:0000256" key="1">
    <source>
        <dbReference type="ARBA" id="ARBA00022679"/>
    </source>
</evidence>
<keyword evidence="1 15" id="KW-0808">Transferase</keyword>
<dbReference type="InterPro" id="IPR000182">
    <property type="entry name" value="GNAT_dom"/>
</dbReference>
<evidence type="ECO:0000256" key="2">
    <source>
        <dbReference type="ARBA" id="ARBA00023315"/>
    </source>
</evidence>
<evidence type="ECO:0000256" key="7">
    <source>
        <dbReference type="ARBA" id="ARBA00050849"/>
    </source>
</evidence>
<comment type="catalytic activity">
    <reaction evidence="9">
        <text>dopamine + acetyl-CoA = N-acetyldopamine + CoA + H(+)</text>
        <dbReference type="Rhea" id="RHEA:51388"/>
        <dbReference type="ChEBI" id="CHEBI:15378"/>
        <dbReference type="ChEBI" id="CHEBI:57287"/>
        <dbReference type="ChEBI" id="CHEBI:57288"/>
        <dbReference type="ChEBI" id="CHEBI:59905"/>
        <dbReference type="ChEBI" id="CHEBI:125678"/>
    </reaction>
    <physiologicalReaction direction="left-to-right" evidence="9">
        <dbReference type="Rhea" id="RHEA:51389"/>
    </physiologicalReaction>
</comment>
<evidence type="ECO:0000313" key="16">
    <source>
        <dbReference type="Proteomes" id="UP000268350"/>
    </source>
</evidence>
<dbReference type="STRING" id="7266.A0A3B0JVX0"/>
<comment type="catalytic activity">
    <reaction evidence="6">
        <text>dopamine + (9Z)-octadecenoyl-CoA = N-(9Z-octadecanoyl)-dopamine + CoA + H(+)</text>
        <dbReference type="Rhea" id="RHEA:51380"/>
        <dbReference type="ChEBI" id="CHEBI:15378"/>
        <dbReference type="ChEBI" id="CHEBI:31883"/>
        <dbReference type="ChEBI" id="CHEBI:57287"/>
        <dbReference type="ChEBI" id="CHEBI:57387"/>
        <dbReference type="ChEBI" id="CHEBI:59905"/>
    </reaction>
    <physiologicalReaction direction="left-to-right" evidence="6">
        <dbReference type="Rhea" id="RHEA:51381"/>
    </physiologicalReaction>
</comment>
<evidence type="ECO:0000259" key="14">
    <source>
        <dbReference type="PROSITE" id="PS51186"/>
    </source>
</evidence>
<reference evidence="16" key="1">
    <citation type="submission" date="2018-01" db="EMBL/GenBank/DDBJ databases">
        <authorList>
            <person name="Alioto T."/>
            <person name="Alioto T."/>
        </authorList>
    </citation>
    <scope>NUCLEOTIDE SEQUENCE [LARGE SCALE GENOMIC DNA]</scope>
</reference>
<evidence type="ECO:0000256" key="12">
    <source>
        <dbReference type="ARBA" id="ARBA00052335"/>
    </source>
</evidence>
<evidence type="ECO:0000256" key="5">
    <source>
        <dbReference type="ARBA" id="ARBA00039114"/>
    </source>
</evidence>
<comment type="catalytic activity">
    <reaction evidence="8">
        <text>serotonin + (5Z,8Z,11Z,14Z)-eicosatetraenoyl-CoA = N-[(5Z,8Z,11Z,14Z)-eicosatetraenoyl]-serotonin + CoA + H(+)</text>
        <dbReference type="Rhea" id="RHEA:51396"/>
        <dbReference type="ChEBI" id="CHEBI:15378"/>
        <dbReference type="ChEBI" id="CHEBI:57287"/>
        <dbReference type="ChEBI" id="CHEBI:57368"/>
        <dbReference type="ChEBI" id="CHEBI:132255"/>
        <dbReference type="ChEBI" id="CHEBI:350546"/>
    </reaction>
    <physiologicalReaction direction="left-to-right" evidence="8">
        <dbReference type="Rhea" id="RHEA:51397"/>
    </physiologicalReaction>
</comment>
<keyword evidence="16" id="KW-1185">Reference proteome</keyword>
<name>A0A3B0JVX0_DROGU</name>
<proteinExistence type="inferred from homology"/>
<dbReference type="Pfam" id="PF00583">
    <property type="entry name" value="Acetyltransf_1"/>
    <property type="match status" value="1"/>
</dbReference>
<evidence type="ECO:0000256" key="11">
    <source>
        <dbReference type="ARBA" id="ARBA00052178"/>
    </source>
</evidence>
<accession>A0A3B0JVX0</accession>
<dbReference type="FunFam" id="3.40.630.30:FF:000046">
    <property type="entry name" value="Dopamine N-acetyltransferase"/>
    <property type="match status" value="1"/>
</dbReference>
<protein>
    <recommendedName>
        <fullName evidence="5">aralkylamine N-acetyltransferase</fullName>
        <ecNumber evidence="5">2.3.1.87</ecNumber>
    </recommendedName>
</protein>
<organism evidence="15 16">
    <name type="scientific">Drosophila guanche</name>
    <name type="common">Fruit fly</name>
    <dbReference type="NCBI Taxonomy" id="7266"/>
    <lineage>
        <taxon>Eukaryota</taxon>
        <taxon>Metazoa</taxon>
        <taxon>Ecdysozoa</taxon>
        <taxon>Arthropoda</taxon>
        <taxon>Hexapoda</taxon>
        <taxon>Insecta</taxon>
        <taxon>Pterygota</taxon>
        <taxon>Neoptera</taxon>
        <taxon>Endopterygota</taxon>
        <taxon>Diptera</taxon>
        <taxon>Brachycera</taxon>
        <taxon>Muscomorpha</taxon>
        <taxon>Ephydroidea</taxon>
        <taxon>Drosophilidae</taxon>
        <taxon>Drosophila</taxon>
        <taxon>Sophophora</taxon>
    </lineage>
</organism>
<dbReference type="SUPFAM" id="SSF55729">
    <property type="entry name" value="Acyl-CoA N-acyltransferases (Nat)"/>
    <property type="match status" value="1"/>
</dbReference>
<comment type="pathway">
    <text evidence="3">Aromatic compound metabolism; melatonin biosynthesis; melatonin from serotonin: step 1/2.</text>
</comment>
<feature type="domain" description="N-acetyltransferase" evidence="14">
    <location>
        <begin position="187"/>
        <end position="269"/>
    </location>
</feature>
<dbReference type="AlphaFoldDB" id="A0A3B0JVX0"/>
<comment type="similarity">
    <text evidence="4">Belongs to the acetyltransferase family. AANAT subfamily.</text>
</comment>
<comment type="catalytic activity">
    <reaction evidence="12">
        <text>dopamine + hexadecanoyl-CoA = N-hexadecanoyl-dopamine + CoA + H(+)</text>
        <dbReference type="Rhea" id="RHEA:51376"/>
        <dbReference type="ChEBI" id="CHEBI:15378"/>
        <dbReference type="ChEBI" id="CHEBI:57287"/>
        <dbReference type="ChEBI" id="CHEBI:57379"/>
        <dbReference type="ChEBI" id="CHEBI:59905"/>
        <dbReference type="ChEBI" id="CHEBI:134058"/>
    </reaction>
    <physiologicalReaction direction="left-to-right" evidence="12">
        <dbReference type="Rhea" id="RHEA:51377"/>
    </physiologicalReaction>
</comment>
<evidence type="ECO:0000256" key="3">
    <source>
        <dbReference type="ARBA" id="ARBA00037926"/>
    </source>
</evidence>
<comment type="catalytic activity">
    <reaction evidence="11">
        <text>serotonin + hexadecanoyl-CoA = N-hexadecanoyl-serotonin + CoA + H(+)</text>
        <dbReference type="Rhea" id="RHEA:51384"/>
        <dbReference type="ChEBI" id="CHEBI:15378"/>
        <dbReference type="ChEBI" id="CHEBI:57287"/>
        <dbReference type="ChEBI" id="CHEBI:57379"/>
        <dbReference type="ChEBI" id="CHEBI:134059"/>
        <dbReference type="ChEBI" id="CHEBI:350546"/>
    </reaction>
    <physiologicalReaction direction="left-to-right" evidence="11">
        <dbReference type="Rhea" id="RHEA:51385"/>
    </physiologicalReaction>
</comment>
<dbReference type="PANTHER" id="PTHR20905">
    <property type="entry name" value="N-ACETYLTRANSFERASE-RELATED"/>
    <property type="match status" value="1"/>
</dbReference>
<evidence type="ECO:0000256" key="13">
    <source>
        <dbReference type="ARBA" id="ARBA00052491"/>
    </source>
</evidence>
<dbReference type="GO" id="GO:0004059">
    <property type="term" value="F:aralkylamine N-acetyltransferase activity"/>
    <property type="evidence" value="ECO:0007669"/>
    <property type="project" value="UniProtKB-EC"/>
</dbReference>
<evidence type="ECO:0000256" key="10">
    <source>
        <dbReference type="ARBA" id="ARBA00051823"/>
    </source>
</evidence>
<evidence type="ECO:0000256" key="9">
    <source>
        <dbReference type="ARBA" id="ARBA00051711"/>
    </source>
</evidence>
<gene>
    <name evidence="15" type="ORF">DGUA_6G002988</name>
</gene>
<dbReference type="OrthoDB" id="41532at2759"/>
<dbReference type="InterPro" id="IPR016181">
    <property type="entry name" value="Acyl_CoA_acyltransferase"/>
</dbReference>
<dbReference type="CDD" id="cd04301">
    <property type="entry name" value="NAT_SF"/>
    <property type="match status" value="1"/>
</dbReference>
<dbReference type="Proteomes" id="UP000268350">
    <property type="component" value="Unassembled WGS sequence"/>
</dbReference>
<evidence type="ECO:0000256" key="8">
    <source>
        <dbReference type="ARBA" id="ARBA00051284"/>
    </source>
</evidence>
<evidence type="ECO:0000256" key="6">
    <source>
        <dbReference type="ARBA" id="ARBA00050189"/>
    </source>
</evidence>
<dbReference type="EMBL" id="OUUW01000001">
    <property type="protein sequence ID" value="SPP75218.1"/>
    <property type="molecule type" value="Genomic_DNA"/>
</dbReference>
<evidence type="ECO:0000256" key="4">
    <source>
        <dbReference type="ARBA" id="ARBA00038182"/>
    </source>
</evidence>
<dbReference type="EC" id="2.3.1.87" evidence="5"/>
<sequence length="285" mass="32311">MEVQNMPDQSLMQTNPNQRIMLDSRCGLNDLYPIARLTQKMEDVLNVSGKASTTTATKDDCPYTIELVQPEDADAVIAMLKTFFFKDEPLNTFLDLGECKELEKYSLKPLSDNCSYKAVNKSGDIIGIFLNGLMRRPSPDEVPEKAADSCDHPKFKKILSLMDHVEEKFNIFDHYPNEELILDGKILSVDTNYRGLGIAGRLTERAYEYMRENGINVYHVLCSSHYSARVMEKLGFHEVFSMQFSEYQPDGKVVFKPAHPHVGMRIMAKELNLDGKQSAAPITKL</sequence>
<keyword evidence="2" id="KW-0012">Acyltransferase</keyword>
<comment type="catalytic activity">
    <reaction evidence="7">
        <text>serotonin + octadecanoyl-CoA = N-octadecanoyl-serotonin + CoA + H(+)</text>
        <dbReference type="Rhea" id="RHEA:51400"/>
        <dbReference type="ChEBI" id="CHEBI:15378"/>
        <dbReference type="ChEBI" id="CHEBI:57287"/>
        <dbReference type="ChEBI" id="CHEBI:57394"/>
        <dbReference type="ChEBI" id="CHEBI:134065"/>
        <dbReference type="ChEBI" id="CHEBI:350546"/>
    </reaction>
    <physiologicalReaction direction="left-to-right" evidence="7">
        <dbReference type="Rhea" id="RHEA:51401"/>
    </physiologicalReaction>
</comment>
<comment type="catalytic activity">
    <reaction evidence="13">
        <text>serotonin + acetyl-CoA = N-acetylserotonin + CoA + H(+)</text>
        <dbReference type="Rhea" id="RHEA:25217"/>
        <dbReference type="ChEBI" id="CHEBI:15378"/>
        <dbReference type="ChEBI" id="CHEBI:17697"/>
        <dbReference type="ChEBI" id="CHEBI:57287"/>
        <dbReference type="ChEBI" id="CHEBI:57288"/>
        <dbReference type="ChEBI" id="CHEBI:350546"/>
        <dbReference type="EC" id="2.3.1.87"/>
    </reaction>
    <physiologicalReaction direction="left-to-right" evidence="13">
        <dbReference type="Rhea" id="RHEA:25218"/>
    </physiologicalReaction>
</comment>
<dbReference type="PANTHER" id="PTHR20905:SF1">
    <property type="entry name" value="AT07410P-RELATED"/>
    <property type="match status" value="1"/>
</dbReference>
<dbReference type="Gene3D" id="3.40.630.30">
    <property type="match status" value="1"/>
</dbReference>
<dbReference type="PROSITE" id="PS51186">
    <property type="entry name" value="GNAT"/>
    <property type="match status" value="1"/>
</dbReference>
<evidence type="ECO:0000313" key="15">
    <source>
        <dbReference type="EMBL" id="SPP75218.1"/>
    </source>
</evidence>
<comment type="catalytic activity">
    <reaction evidence="10">
        <text>serotonin + (9Z)-octadecenoyl-CoA = N-(9Z-octadecenoyl)-serotonin + CoA + H(+)</text>
        <dbReference type="Rhea" id="RHEA:51392"/>
        <dbReference type="ChEBI" id="CHEBI:15378"/>
        <dbReference type="ChEBI" id="CHEBI:57287"/>
        <dbReference type="ChEBI" id="CHEBI:57387"/>
        <dbReference type="ChEBI" id="CHEBI:134064"/>
        <dbReference type="ChEBI" id="CHEBI:350546"/>
    </reaction>
    <physiologicalReaction direction="left-to-right" evidence="10">
        <dbReference type="Rhea" id="RHEA:51393"/>
    </physiologicalReaction>
</comment>